<dbReference type="EMBL" id="JYDP01000063">
    <property type="protein sequence ID" value="KRZ10144.1"/>
    <property type="molecule type" value="Genomic_DNA"/>
</dbReference>
<comment type="caution">
    <text evidence="1">The sequence shown here is derived from an EMBL/GenBank/DDBJ whole genome shotgun (WGS) entry which is preliminary data.</text>
</comment>
<organism evidence="1 2">
    <name type="scientific">Trichinella zimbabwensis</name>
    <dbReference type="NCBI Taxonomy" id="268475"/>
    <lineage>
        <taxon>Eukaryota</taxon>
        <taxon>Metazoa</taxon>
        <taxon>Ecdysozoa</taxon>
        <taxon>Nematoda</taxon>
        <taxon>Enoplea</taxon>
        <taxon>Dorylaimia</taxon>
        <taxon>Trichinellida</taxon>
        <taxon>Trichinellidae</taxon>
        <taxon>Trichinella</taxon>
    </lineage>
</organism>
<dbReference type="Proteomes" id="UP000055024">
    <property type="component" value="Unassembled WGS sequence"/>
</dbReference>
<accession>A0A0V1HIM3</accession>
<reference evidence="1 2" key="1">
    <citation type="submission" date="2015-01" db="EMBL/GenBank/DDBJ databases">
        <title>Evolution of Trichinella species and genotypes.</title>
        <authorList>
            <person name="Korhonen P.K."/>
            <person name="Edoardo P."/>
            <person name="Giuseppe L.R."/>
            <person name="Gasser R.B."/>
        </authorList>
    </citation>
    <scope>NUCLEOTIDE SEQUENCE [LARGE SCALE GENOMIC DNA]</scope>
    <source>
        <strain evidence="1">ISS1029</strain>
    </source>
</reference>
<protein>
    <submittedName>
        <fullName evidence="1">Uncharacterized protein</fullName>
    </submittedName>
</protein>
<gene>
    <name evidence="1" type="ORF">T11_17857</name>
</gene>
<keyword evidence="2" id="KW-1185">Reference proteome</keyword>
<dbReference type="AlphaFoldDB" id="A0A0V1HIM3"/>
<evidence type="ECO:0000313" key="1">
    <source>
        <dbReference type="EMBL" id="KRZ10144.1"/>
    </source>
</evidence>
<name>A0A0V1HIM3_9BILA</name>
<dbReference type="OrthoDB" id="10427640at2759"/>
<evidence type="ECO:0000313" key="2">
    <source>
        <dbReference type="Proteomes" id="UP000055024"/>
    </source>
</evidence>
<proteinExistence type="predicted"/>
<sequence length="40" mass="4586">MDVNDGSKFVVAVFMALQEWEECVEGDLLLFDGFDCEMRP</sequence>